<evidence type="ECO:0000259" key="2">
    <source>
        <dbReference type="Pfam" id="PF22939"/>
    </source>
</evidence>
<name>A0A284RDZ6_ARMOS</name>
<dbReference type="InterPro" id="IPR036770">
    <property type="entry name" value="Ankyrin_rpt-contain_sf"/>
</dbReference>
<dbReference type="EMBL" id="FUEG01000007">
    <property type="protein sequence ID" value="SJL06973.1"/>
    <property type="molecule type" value="Genomic_DNA"/>
</dbReference>
<dbReference type="PANTHER" id="PTHR10039:SF15">
    <property type="entry name" value="NACHT DOMAIN-CONTAINING PROTEIN"/>
    <property type="match status" value="1"/>
</dbReference>
<dbReference type="InterPro" id="IPR054471">
    <property type="entry name" value="GPIID_WHD"/>
</dbReference>
<dbReference type="InterPro" id="IPR027417">
    <property type="entry name" value="P-loop_NTPase"/>
</dbReference>
<feature type="domain" description="Nephrocystin 3-like N-terminal" evidence="3">
    <location>
        <begin position="213"/>
        <end position="375"/>
    </location>
</feature>
<dbReference type="OMA" id="WISSEDY"/>
<dbReference type="Pfam" id="PF00023">
    <property type="entry name" value="Ank"/>
    <property type="match status" value="1"/>
</dbReference>
<evidence type="ECO:0000313" key="4">
    <source>
        <dbReference type="EMBL" id="SJL06973.1"/>
    </source>
</evidence>
<proteinExistence type="predicted"/>
<dbReference type="InterPro" id="IPR056884">
    <property type="entry name" value="NPHP3-like_N"/>
</dbReference>
<feature type="domain" description="GPI inositol-deacylase winged helix" evidence="2">
    <location>
        <begin position="483"/>
        <end position="567"/>
    </location>
</feature>
<gene>
    <name evidence="4" type="ORF">ARMOST_10315</name>
</gene>
<dbReference type="STRING" id="47428.A0A284RDZ6"/>
<dbReference type="AlphaFoldDB" id="A0A284RDZ6"/>
<dbReference type="Gene3D" id="3.40.50.300">
    <property type="entry name" value="P-loop containing nucleotide triphosphate hydrolases"/>
    <property type="match status" value="1"/>
</dbReference>
<dbReference type="SMART" id="SM00248">
    <property type="entry name" value="ANK"/>
    <property type="match status" value="7"/>
</dbReference>
<protein>
    <submittedName>
        <fullName evidence="4">Uncharacterized protein</fullName>
    </submittedName>
</protein>
<evidence type="ECO:0000313" key="5">
    <source>
        <dbReference type="Proteomes" id="UP000219338"/>
    </source>
</evidence>
<organism evidence="4 5">
    <name type="scientific">Armillaria ostoyae</name>
    <name type="common">Armillaria root rot fungus</name>
    <dbReference type="NCBI Taxonomy" id="47428"/>
    <lineage>
        <taxon>Eukaryota</taxon>
        <taxon>Fungi</taxon>
        <taxon>Dikarya</taxon>
        <taxon>Basidiomycota</taxon>
        <taxon>Agaricomycotina</taxon>
        <taxon>Agaricomycetes</taxon>
        <taxon>Agaricomycetidae</taxon>
        <taxon>Agaricales</taxon>
        <taxon>Marasmiineae</taxon>
        <taxon>Physalacriaceae</taxon>
        <taxon>Armillaria</taxon>
    </lineage>
</organism>
<keyword evidence="1" id="KW-0677">Repeat</keyword>
<dbReference type="SUPFAM" id="SSF48403">
    <property type="entry name" value="Ankyrin repeat"/>
    <property type="match status" value="1"/>
</dbReference>
<dbReference type="Pfam" id="PF22939">
    <property type="entry name" value="WHD_GPIID"/>
    <property type="match status" value="1"/>
</dbReference>
<dbReference type="Pfam" id="PF12796">
    <property type="entry name" value="Ank_2"/>
    <property type="match status" value="2"/>
</dbReference>
<reference evidence="5" key="1">
    <citation type="journal article" date="2017" name="Nat. Ecol. Evol.">
        <title>Genome expansion and lineage-specific genetic innovations in the forest pathogenic fungi Armillaria.</title>
        <authorList>
            <person name="Sipos G."/>
            <person name="Prasanna A.N."/>
            <person name="Walter M.C."/>
            <person name="O'Connor E."/>
            <person name="Balint B."/>
            <person name="Krizsan K."/>
            <person name="Kiss B."/>
            <person name="Hess J."/>
            <person name="Varga T."/>
            <person name="Slot J."/>
            <person name="Riley R."/>
            <person name="Boka B."/>
            <person name="Rigling D."/>
            <person name="Barry K."/>
            <person name="Lee J."/>
            <person name="Mihaltcheva S."/>
            <person name="LaButti K."/>
            <person name="Lipzen A."/>
            <person name="Waldron R."/>
            <person name="Moloney N.M."/>
            <person name="Sperisen C."/>
            <person name="Kredics L."/>
            <person name="Vagvoelgyi C."/>
            <person name="Patrignani A."/>
            <person name="Fitzpatrick D."/>
            <person name="Nagy I."/>
            <person name="Doyle S."/>
            <person name="Anderson J.B."/>
            <person name="Grigoriev I.V."/>
            <person name="Gueldener U."/>
            <person name="Muensterkoetter M."/>
            <person name="Nagy L.G."/>
        </authorList>
    </citation>
    <scope>NUCLEOTIDE SEQUENCE [LARGE SCALE GENOMIC DNA]</scope>
    <source>
        <strain evidence="5">C18/9</strain>
    </source>
</reference>
<dbReference type="InterPro" id="IPR002110">
    <property type="entry name" value="Ankyrin_rpt"/>
</dbReference>
<accession>A0A284RDZ6</accession>
<dbReference type="OrthoDB" id="7464126at2759"/>
<dbReference type="Gene3D" id="1.25.40.20">
    <property type="entry name" value="Ankyrin repeat-containing domain"/>
    <property type="match status" value="1"/>
</dbReference>
<sequence length="981" mass="109096">MADVTLGLVTSVTALIQNIATAIGYVKDVKNAPKEIAQFLKELKYLKLYLSNVEELIPLSTENDPWLETLKQLFDPPDDAPDSLFTGLTEPIKELDKKLKMAPPQWKIMEKRLVWTSTKTSVVEDLQKIERFKTLMMSAVQLDAIKLSHAIKGMVAHLEDTVADVKGTVDVLFQKTEQVQMDKADAKMAEWLTSGSVDYKEIQKEKLEERTSGTGRQFLTSPVFRNWKDGPSPTRLWCPGQPGAGKSVLASIIVKDLETSVSPRKALVLCIFCDYQKAATIKTIVCSLLKQTIQSQGLSSHSKSVYVKESANDTQPSVDTLSDTLSKALGSYEGRVYIVLDALDEFTDTDGGRRRLIDTLKSLAGDDIRLLVTSRDIATIELLFEIDTRLDIRAADEDINKFVMKRLSQDDLANLIRGRNDLCEEILTGVVKKADGMFLLATLHVNLLAQTINPGTLREALGKLPTTIHDMYDKTLTERVDTQGEYKKKLAEDIFGWVAFARRPLTVLELQHALAVDLDRMAFHPDYLCDVNILGNVCAGLVVTDRTYGTMRFVHYTVQEYFMSEEVSRRLKFSCIQEKITRTCLTYMGNPAIPEFLLLSQEHSLLCSMPLKPWRPIPRGSDALKLILERNPFLAYSSIFWVHHARGAVECSMEDEIIAFLDVAHHRQVAVTFSQATLNADPPYTVLSALHFAVRYDLVDIMEALLNRGKADPHEASALIIAAREGRLEAVKRLLSRGDVDVNRADSKTGRTPLMEAADLPAGRLSQEVVKAILNSEHMNSLNSVDKHGESALFRPIYGNSEGVFEILLETTGVNATLNNKEGDSPLAIAICHNRSDMIKMLLERKDVDPDAQSPLSQWTPLFHAVKAGDPSVIEMLLQPTRQVNMKGRDHNGCTALMVAALYGNAPAIKLLLAGIDIMAKDNSGMTAYSHACRRICSSADYGEVISLLEEHGGRPMAIADSLPNSWIWKMAVPSRKPKDS</sequence>
<dbReference type="SUPFAM" id="SSF52540">
    <property type="entry name" value="P-loop containing nucleoside triphosphate hydrolases"/>
    <property type="match status" value="1"/>
</dbReference>
<dbReference type="Pfam" id="PF24883">
    <property type="entry name" value="NPHP3_N"/>
    <property type="match status" value="1"/>
</dbReference>
<keyword evidence="5" id="KW-1185">Reference proteome</keyword>
<evidence type="ECO:0000256" key="1">
    <source>
        <dbReference type="ARBA" id="ARBA00022737"/>
    </source>
</evidence>
<evidence type="ECO:0000259" key="3">
    <source>
        <dbReference type="Pfam" id="PF24883"/>
    </source>
</evidence>
<dbReference type="Proteomes" id="UP000219338">
    <property type="component" value="Unassembled WGS sequence"/>
</dbReference>
<dbReference type="PANTHER" id="PTHR10039">
    <property type="entry name" value="AMELOGENIN"/>
    <property type="match status" value="1"/>
</dbReference>